<evidence type="ECO:0000256" key="7">
    <source>
        <dbReference type="PROSITE-ProRule" id="PRU00339"/>
    </source>
</evidence>
<keyword evidence="3" id="KW-0498">Mitosis</keyword>
<dbReference type="Proteomes" id="UP000590412">
    <property type="component" value="Unassembled WGS sequence"/>
</dbReference>
<reference evidence="9" key="1">
    <citation type="submission" date="2020-03" db="EMBL/GenBank/DDBJ databases">
        <title>FDA dAtabase for Regulatory Grade micrObial Sequences (FDA-ARGOS): Supporting development and validation of Infectious Disease Dx tests.</title>
        <authorList>
            <person name="Campos J."/>
            <person name="Goldberg B."/>
            <person name="Tallon L."/>
            <person name="Sadzewicz L."/>
            <person name="Vavikolanu K."/>
            <person name="Mehta A."/>
            <person name="Aluvathingal J."/>
            <person name="Nadendla S."/>
            <person name="Nandy P."/>
            <person name="Geyer C."/>
            <person name="Yan Y."/>
            <person name="Sichtig H."/>
        </authorList>
    </citation>
    <scope>NUCLEOTIDE SEQUENCE [LARGE SCALE GENOMIC DNA]</scope>
    <source>
        <strain evidence="9">FDAARGOS_652</strain>
    </source>
</reference>
<evidence type="ECO:0000256" key="3">
    <source>
        <dbReference type="ARBA" id="ARBA00022776"/>
    </source>
</evidence>
<evidence type="ECO:0000256" key="5">
    <source>
        <dbReference type="ARBA" id="ARBA00022803"/>
    </source>
</evidence>
<keyword evidence="5 7" id="KW-0802">TPR repeat</keyword>
<evidence type="ECO:0000256" key="6">
    <source>
        <dbReference type="ARBA" id="ARBA00023306"/>
    </source>
</evidence>
<feature type="repeat" description="TPR" evidence="7">
    <location>
        <begin position="410"/>
        <end position="443"/>
    </location>
</feature>
<dbReference type="InterPro" id="IPR007192">
    <property type="entry name" value="APC8"/>
</dbReference>
<dbReference type="GO" id="GO:0031145">
    <property type="term" value="P:anaphase-promoting complex-dependent catabolic process"/>
    <property type="evidence" value="ECO:0007669"/>
    <property type="project" value="EnsemblFungi"/>
</dbReference>
<dbReference type="InterPro" id="IPR019734">
    <property type="entry name" value="TPR_rpt"/>
</dbReference>
<gene>
    <name evidence="9" type="ORF">FOB60_000554</name>
</gene>
<feature type="repeat" description="TPR" evidence="7">
    <location>
        <begin position="444"/>
        <end position="477"/>
    </location>
</feature>
<dbReference type="EMBL" id="JABWAB010000001">
    <property type="protein sequence ID" value="KAF6058972.1"/>
    <property type="molecule type" value="Genomic_DNA"/>
</dbReference>
<name>A0A8X7NQ42_CANPA</name>
<feature type="domain" description="Cdc23" evidence="8">
    <location>
        <begin position="10"/>
        <end position="280"/>
    </location>
</feature>
<dbReference type="SUPFAM" id="SSF48452">
    <property type="entry name" value="TPR-like"/>
    <property type="match status" value="2"/>
</dbReference>
<evidence type="ECO:0000259" key="8">
    <source>
        <dbReference type="Pfam" id="PF04049"/>
    </source>
</evidence>
<dbReference type="AlphaFoldDB" id="A0A8X7NQ42"/>
<evidence type="ECO:0000256" key="2">
    <source>
        <dbReference type="ARBA" id="ARBA00022737"/>
    </source>
</evidence>
<dbReference type="GO" id="GO:0030332">
    <property type="term" value="F:cyclin binding"/>
    <property type="evidence" value="ECO:0007669"/>
    <property type="project" value="EnsemblFungi"/>
</dbReference>
<proteinExistence type="predicted"/>
<evidence type="ECO:0000256" key="1">
    <source>
        <dbReference type="ARBA" id="ARBA00022618"/>
    </source>
</evidence>
<dbReference type="Pfam" id="PF13181">
    <property type="entry name" value="TPR_8"/>
    <property type="match status" value="1"/>
</dbReference>
<keyword evidence="4" id="KW-0833">Ubl conjugation pathway</keyword>
<dbReference type="OrthoDB" id="10262026at2759"/>
<keyword evidence="6" id="KW-0131">Cell cycle</keyword>
<keyword evidence="2" id="KW-0677">Repeat</keyword>
<feature type="repeat" description="TPR" evidence="7">
    <location>
        <begin position="376"/>
        <end position="409"/>
    </location>
</feature>
<dbReference type="SMART" id="SM00028">
    <property type="entry name" value="TPR"/>
    <property type="match status" value="5"/>
</dbReference>
<sequence>MTNQLDLSDLRTQFRNAVQRLNRLSLYQSAKWCAEALNGLSKELTSAGIGSTQQLDEEGYEDFDKVLLAQSYFNCKEFDRTTQVLEGCKSGDAKFLRLYATLISIDKRSTEDSDGVINVGSNDVNVLDGSGVNPNDYNDATKVEGNHNIANSKYTRILTESEAYLSGKENPFLYYLNGVIYRKRKKIQTAQKNLYQSLVLFPFNWSCWRELINSFVTYEEAQGFIQKVKKKNESFASTIMFQIFEMVVLQESHQSSGRLFELVNHLSSIFPNFTFIKVQQFLIAYHNLDYYQAESIFDHILIEDPSRLEDLDTYSNMLYVMEKKSKLSYLAQYASQVDRFRPETCCVLANYYSMKSEHEKAIMYYKRALILNKDCLSAWTLMGHEFVELKNSHAAIESYRRAVDTNPKDFRAWYGLGQAYEVLDMHLYALYYYQRATNLQPSDKRMWQAIGNCYEKIDQLEDAIKSFEKALAIGRMTSSGNAEYHHDSILTSADANSHVLEDSDELVEPHICYRLATISEKLGNAEDTFKYMRLCFSQEIEWGVSDETSKARLWLARKALESGKLSEAYELAKDLNNSNMHDVEEARAIARDARNRMRK</sequence>
<dbReference type="PANTHER" id="PTHR12558:SF10">
    <property type="entry name" value="CELL DIVISION CYCLE PROTEIN 23 HOMOLOG"/>
    <property type="match status" value="1"/>
</dbReference>
<protein>
    <submittedName>
        <fullName evidence="9">Anaphase promoting complex subunit 8 / Cdc23 family protein</fullName>
    </submittedName>
</protein>
<dbReference type="Gene3D" id="1.25.40.10">
    <property type="entry name" value="Tetratricopeptide repeat domain"/>
    <property type="match status" value="2"/>
</dbReference>
<organism evidence="9 10">
    <name type="scientific">Candida parapsilosis</name>
    <name type="common">Yeast</name>
    <dbReference type="NCBI Taxonomy" id="5480"/>
    <lineage>
        <taxon>Eukaryota</taxon>
        <taxon>Fungi</taxon>
        <taxon>Dikarya</taxon>
        <taxon>Ascomycota</taxon>
        <taxon>Saccharomycotina</taxon>
        <taxon>Pichiomycetes</taxon>
        <taxon>Debaryomycetaceae</taxon>
        <taxon>Candida/Lodderomyces clade</taxon>
        <taxon>Candida</taxon>
    </lineage>
</organism>
<dbReference type="GO" id="GO:0061630">
    <property type="term" value="F:ubiquitin protein ligase activity"/>
    <property type="evidence" value="ECO:0007669"/>
    <property type="project" value="EnsemblFungi"/>
</dbReference>
<evidence type="ECO:0000256" key="4">
    <source>
        <dbReference type="ARBA" id="ARBA00022786"/>
    </source>
</evidence>
<dbReference type="PANTHER" id="PTHR12558">
    <property type="entry name" value="CELL DIVISION CYCLE 16,23,27"/>
    <property type="match status" value="1"/>
</dbReference>
<comment type="caution">
    <text evidence="9">The sequence shown here is derived from an EMBL/GenBank/DDBJ whole genome shotgun (WGS) entry which is preliminary data.</text>
</comment>
<dbReference type="PROSITE" id="PS50005">
    <property type="entry name" value="TPR"/>
    <property type="match status" value="3"/>
</dbReference>
<dbReference type="GO" id="GO:0016567">
    <property type="term" value="P:protein ubiquitination"/>
    <property type="evidence" value="ECO:0007669"/>
    <property type="project" value="EnsemblFungi"/>
</dbReference>
<evidence type="ECO:0000313" key="10">
    <source>
        <dbReference type="Proteomes" id="UP000590412"/>
    </source>
</evidence>
<dbReference type="InterPro" id="IPR011990">
    <property type="entry name" value="TPR-like_helical_dom_sf"/>
</dbReference>
<dbReference type="Pfam" id="PF13414">
    <property type="entry name" value="TPR_11"/>
    <property type="match status" value="1"/>
</dbReference>
<evidence type="ECO:0000313" key="9">
    <source>
        <dbReference type="EMBL" id="KAF6058972.1"/>
    </source>
</evidence>
<dbReference type="GO" id="GO:0051301">
    <property type="term" value="P:cell division"/>
    <property type="evidence" value="ECO:0007669"/>
    <property type="project" value="UniProtKB-KW"/>
</dbReference>
<dbReference type="Pfam" id="PF04049">
    <property type="entry name" value="ANAPC8"/>
    <property type="match status" value="1"/>
</dbReference>
<accession>A0A8X7NQ42</accession>
<dbReference type="GO" id="GO:0005680">
    <property type="term" value="C:anaphase-promoting complex"/>
    <property type="evidence" value="ECO:0007669"/>
    <property type="project" value="EnsemblFungi"/>
</dbReference>
<keyword evidence="1" id="KW-0132">Cell division</keyword>
<dbReference type="GO" id="GO:0045842">
    <property type="term" value="P:positive regulation of mitotic metaphase/anaphase transition"/>
    <property type="evidence" value="ECO:0007669"/>
    <property type="project" value="TreeGrafter"/>
</dbReference>